<dbReference type="SUPFAM" id="SSF49265">
    <property type="entry name" value="Fibronectin type III"/>
    <property type="match status" value="1"/>
</dbReference>
<dbReference type="InterPro" id="IPR003961">
    <property type="entry name" value="FN3_dom"/>
</dbReference>
<dbReference type="GO" id="GO:0000747">
    <property type="term" value="P:conjugation with cellular fusion"/>
    <property type="evidence" value="ECO:0007669"/>
    <property type="project" value="TreeGrafter"/>
</dbReference>
<dbReference type="InterPro" id="IPR036116">
    <property type="entry name" value="FN3_sf"/>
</dbReference>
<dbReference type="GO" id="GO:0006893">
    <property type="term" value="P:Golgi to plasma membrane transport"/>
    <property type="evidence" value="ECO:0007669"/>
    <property type="project" value="TreeGrafter"/>
</dbReference>
<dbReference type="Proteomes" id="UP000245768">
    <property type="component" value="Unassembled WGS sequence"/>
</dbReference>
<dbReference type="GO" id="GO:0005802">
    <property type="term" value="C:trans-Golgi network"/>
    <property type="evidence" value="ECO:0007669"/>
    <property type="project" value="TreeGrafter"/>
</dbReference>
<dbReference type="RefSeq" id="XP_025374928.1">
    <property type="nucleotide sequence ID" value="XM_025519766.1"/>
</dbReference>
<evidence type="ECO:0000259" key="2">
    <source>
        <dbReference type="PROSITE" id="PS50172"/>
    </source>
</evidence>
<dbReference type="EMBL" id="KZ819639">
    <property type="protein sequence ID" value="PWN87730.1"/>
    <property type="molecule type" value="Genomic_DNA"/>
</dbReference>
<dbReference type="PROSITE" id="PS50853">
    <property type="entry name" value="FN3"/>
    <property type="match status" value="1"/>
</dbReference>
<dbReference type="InterPro" id="IPR036420">
    <property type="entry name" value="BRCT_dom_sf"/>
</dbReference>
<dbReference type="Pfam" id="PF16892">
    <property type="entry name" value="CHS5_N"/>
    <property type="match status" value="1"/>
</dbReference>
<feature type="compositionally biased region" description="Low complexity" evidence="1">
    <location>
        <begin position="365"/>
        <end position="383"/>
    </location>
</feature>
<evidence type="ECO:0008006" key="6">
    <source>
        <dbReference type="Google" id="ProtNLM"/>
    </source>
</evidence>
<dbReference type="InParanoid" id="A0A316YDQ4"/>
<dbReference type="AlphaFoldDB" id="A0A316YDQ4"/>
<dbReference type="Gene3D" id="2.60.40.10">
    <property type="entry name" value="Immunoglobulins"/>
    <property type="match status" value="1"/>
</dbReference>
<name>A0A316YDQ4_9BASI</name>
<feature type="domain" description="Fibronectin type-III" evidence="3">
    <location>
        <begin position="104"/>
        <end position="197"/>
    </location>
</feature>
<dbReference type="InterPro" id="IPR013783">
    <property type="entry name" value="Ig-like_fold"/>
</dbReference>
<keyword evidence="5" id="KW-1185">Reference proteome</keyword>
<evidence type="ECO:0000259" key="3">
    <source>
        <dbReference type="PROSITE" id="PS50853"/>
    </source>
</evidence>
<feature type="compositionally biased region" description="Low complexity" evidence="1">
    <location>
        <begin position="342"/>
        <end position="352"/>
    </location>
</feature>
<sequence>MPSTHYVNQVAPLNRHSPRTAVEMASGQDESFTFTVGKLDAGMAILIGDRASLIEFPSLLLPQDATSGSVVRISVSRNQKEEERKRREFDDLQEDVLETFGTRAPVAPALRLRAVTQTSITLEWDRLDLATSKLLSLDIYRNSERLAPIPNPLNNTSTKLSGLEVNKPYQFHLILKTTAGTFTSNVVRTKTHDMSDTSGISVCFGYVAGGAAPSEHDGELSELEARARETLEAMGARFSDRIQIDTTHFVCTHPRNRTDSPGEAQGNERTREMRGAMFNKAMQLSIPVVLPHWIFACAEQKRMVPISAFYIDKEPPNATAVRASLSKGKGVSANNDEAAAAAAAAAESSARAQQSLPPTPAHEQPTPTSATADIPAPAAAEPGPEARHIEEESGAAGDTAAIATEEEPDSSVVVAAAEEKGEGQESSAAVPSSSATALKDDEETMDDVSLGGGASEVNLASGAGVPPSLTDAASADAPADEEVDLS</sequence>
<feature type="domain" description="BRCT" evidence="2">
    <location>
        <begin position="228"/>
        <end position="311"/>
    </location>
</feature>
<dbReference type="InterPro" id="IPR052827">
    <property type="entry name" value="CHS_Export/Cell_Fusion_Reg"/>
</dbReference>
<dbReference type="PANTHER" id="PTHR47351">
    <property type="entry name" value="CHITIN BIOSYNTHESIS PROTEIN CHS5"/>
    <property type="match status" value="1"/>
</dbReference>
<dbReference type="Pfam" id="PF16893">
    <property type="entry name" value="fn3_2"/>
    <property type="match status" value="1"/>
</dbReference>
<dbReference type="InterPro" id="IPR031669">
    <property type="entry name" value="Fn3_2"/>
</dbReference>
<evidence type="ECO:0000313" key="5">
    <source>
        <dbReference type="Proteomes" id="UP000245768"/>
    </source>
</evidence>
<dbReference type="InterPro" id="IPR001357">
    <property type="entry name" value="BRCT_dom"/>
</dbReference>
<dbReference type="PROSITE" id="PS50172">
    <property type="entry name" value="BRCT"/>
    <property type="match status" value="1"/>
</dbReference>
<accession>A0A316YDQ4</accession>
<feature type="region of interest" description="Disordered" evidence="1">
    <location>
        <begin position="342"/>
        <end position="486"/>
    </location>
</feature>
<dbReference type="CDD" id="cd00063">
    <property type="entry name" value="FN3"/>
    <property type="match status" value="1"/>
</dbReference>
<dbReference type="InterPro" id="IPR031673">
    <property type="entry name" value="Chs5_N"/>
</dbReference>
<dbReference type="PANTHER" id="PTHR47351:SF1">
    <property type="entry name" value="CHITIN BIOSYNTHESIS PROTEIN CHS5"/>
    <property type="match status" value="1"/>
</dbReference>
<dbReference type="GeneID" id="37041682"/>
<dbReference type="Pfam" id="PF00533">
    <property type="entry name" value="BRCT"/>
    <property type="match status" value="1"/>
</dbReference>
<dbReference type="SUPFAM" id="SSF52113">
    <property type="entry name" value="BRCT domain"/>
    <property type="match status" value="1"/>
</dbReference>
<dbReference type="GO" id="GO:0034044">
    <property type="term" value="C:exomer complex"/>
    <property type="evidence" value="ECO:0007669"/>
    <property type="project" value="TreeGrafter"/>
</dbReference>
<evidence type="ECO:0000313" key="4">
    <source>
        <dbReference type="EMBL" id="PWN87730.1"/>
    </source>
</evidence>
<gene>
    <name evidence="4" type="ORF">FA10DRAFT_255311</name>
</gene>
<dbReference type="Gene3D" id="6.20.120.50">
    <property type="match status" value="1"/>
</dbReference>
<reference evidence="4 5" key="1">
    <citation type="journal article" date="2018" name="Mol. Biol. Evol.">
        <title>Broad Genomic Sampling Reveals a Smut Pathogenic Ancestry of the Fungal Clade Ustilaginomycotina.</title>
        <authorList>
            <person name="Kijpornyongpan T."/>
            <person name="Mondo S.J."/>
            <person name="Barry K."/>
            <person name="Sandor L."/>
            <person name="Lee J."/>
            <person name="Lipzen A."/>
            <person name="Pangilinan J."/>
            <person name="LaButti K."/>
            <person name="Hainaut M."/>
            <person name="Henrissat B."/>
            <person name="Grigoriev I.V."/>
            <person name="Spatafora J.W."/>
            <person name="Aime M.C."/>
        </authorList>
    </citation>
    <scope>NUCLEOTIDE SEQUENCE [LARGE SCALE GENOMIC DNA]</scope>
    <source>
        <strain evidence="4 5">MCA 4198</strain>
    </source>
</reference>
<proteinExistence type="predicted"/>
<dbReference type="STRING" id="215250.A0A316YDQ4"/>
<organism evidence="4 5">
    <name type="scientific">Acaromyces ingoldii</name>
    <dbReference type="NCBI Taxonomy" id="215250"/>
    <lineage>
        <taxon>Eukaryota</taxon>
        <taxon>Fungi</taxon>
        <taxon>Dikarya</taxon>
        <taxon>Basidiomycota</taxon>
        <taxon>Ustilaginomycotina</taxon>
        <taxon>Exobasidiomycetes</taxon>
        <taxon>Exobasidiales</taxon>
        <taxon>Cryptobasidiaceae</taxon>
        <taxon>Acaromyces</taxon>
    </lineage>
</organism>
<evidence type="ECO:0000256" key="1">
    <source>
        <dbReference type="SAM" id="MobiDB-lite"/>
    </source>
</evidence>
<feature type="compositionally biased region" description="Low complexity" evidence="1">
    <location>
        <begin position="426"/>
        <end position="437"/>
    </location>
</feature>
<dbReference type="OrthoDB" id="245697at2759"/>
<protein>
    <recommendedName>
        <fullName evidence="6">BRCT domain-containing protein</fullName>
    </recommendedName>
</protein>
<dbReference type="GO" id="GO:0046983">
    <property type="term" value="F:protein dimerization activity"/>
    <property type="evidence" value="ECO:0007669"/>
    <property type="project" value="InterPro"/>
</dbReference>
<dbReference type="Gene3D" id="3.40.50.10190">
    <property type="entry name" value="BRCT domain"/>
    <property type="match status" value="1"/>
</dbReference>
<dbReference type="CDD" id="cd13945">
    <property type="entry name" value="Chs5_N"/>
    <property type="match status" value="1"/>
</dbReference>